<evidence type="ECO:0000256" key="4">
    <source>
        <dbReference type="ARBA" id="ARBA00023136"/>
    </source>
</evidence>
<keyword evidence="1 7" id="KW-0831">Ubiquinone biosynthesis</keyword>
<comment type="subunit">
    <text evidence="7">Component of a multi-subunit COQ enzyme complex, composed of at least COQ3, COQ4, COQ5, COQ6, COQ7 and COQ9.</text>
</comment>
<feature type="binding site" evidence="7">
    <location>
        <position position="99"/>
    </location>
    <ligand>
        <name>Zn(2+)</name>
        <dbReference type="ChEBI" id="CHEBI:29105"/>
    </ligand>
</feature>
<dbReference type="GO" id="GO:0031314">
    <property type="term" value="C:extrinsic component of mitochondrial inner membrane"/>
    <property type="evidence" value="ECO:0007669"/>
    <property type="project" value="UniProtKB-UniRule"/>
</dbReference>
<evidence type="ECO:0000256" key="1">
    <source>
        <dbReference type="ARBA" id="ARBA00022688"/>
    </source>
</evidence>
<evidence type="ECO:0000256" key="5">
    <source>
        <dbReference type="ARBA" id="ARBA00023239"/>
    </source>
</evidence>
<evidence type="ECO:0000256" key="7">
    <source>
        <dbReference type="HAMAP-Rule" id="MF_03111"/>
    </source>
</evidence>
<feature type="binding site" evidence="7">
    <location>
        <position position="95"/>
    </location>
    <ligand>
        <name>Zn(2+)</name>
        <dbReference type="ChEBI" id="CHEBI:29105"/>
    </ligand>
</feature>
<evidence type="ECO:0000313" key="9">
    <source>
        <dbReference type="Proteomes" id="UP000242875"/>
    </source>
</evidence>
<reference evidence="8 9" key="1">
    <citation type="journal article" date="2017" name="Mycologia">
        <title>Bifiguratus adelaidae, gen. et sp. nov., a new member of Mucoromycotina in endophytic and soil-dwelling habitats.</title>
        <authorList>
            <person name="Torres-Cruz T.J."/>
            <person name="Billingsley Tobias T.L."/>
            <person name="Almatruk M."/>
            <person name="Hesse C."/>
            <person name="Kuske C.R."/>
            <person name="Desiro A."/>
            <person name="Benucci G.M."/>
            <person name="Bonito G."/>
            <person name="Stajich J.E."/>
            <person name="Dunlap C."/>
            <person name="Arnold A.E."/>
            <person name="Porras-Alfaro A."/>
        </authorList>
    </citation>
    <scope>NUCLEOTIDE SEQUENCE [LARGE SCALE GENOMIC DNA]</scope>
    <source>
        <strain evidence="8 9">AZ0501</strain>
    </source>
</reference>
<comment type="function">
    <text evidence="7">Lyase that catalyzes the C1-decarboxylation of 4-hydroxy-3-methoxy-5-(all-trans-polyprenyl)benzoic acid into 2-methoxy-6-(all-trans-polyprenyl)phenol during ubiquinone biosynthesis.</text>
</comment>
<keyword evidence="7" id="KW-0862">Zinc</keyword>
<protein>
    <recommendedName>
        <fullName evidence="6">4-hydroxy-3-methoxy-5-polyprenylbenzoate decarboxylase</fullName>
    </recommendedName>
</protein>
<keyword evidence="4 7" id="KW-0472">Membrane</keyword>
<comment type="subcellular location">
    <subcellularLocation>
        <location evidence="7">Mitochondrion inner membrane</location>
        <topology evidence="7">Peripheral membrane protein</topology>
        <orientation evidence="7">Matrix side</orientation>
    </subcellularLocation>
</comment>
<dbReference type="PANTHER" id="PTHR12922:SF7">
    <property type="entry name" value="UBIQUINONE BIOSYNTHESIS PROTEIN COQ4 HOMOLOG, MITOCHONDRIAL"/>
    <property type="match status" value="1"/>
</dbReference>
<keyword evidence="7" id="KW-0479">Metal-binding</keyword>
<comment type="caution">
    <text evidence="8">The sequence shown here is derived from an EMBL/GenBank/DDBJ whole genome shotgun (WGS) entry which is preliminary data.</text>
</comment>
<accession>A0A261XUR6</accession>
<dbReference type="OrthoDB" id="4249at2759"/>
<dbReference type="PANTHER" id="PTHR12922">
    <property type="entry name" value="UBIQUINONE BIOSYNTHESIS PROTEIN"/>
    <property type="match status" value="1"/>
</dbReference>
<comment type="catalytic activity">
    <reaction evidence="7">
        <text>a 4-hydroxy-3-methoxy-5-(all-trans-polyprenyl)benzoate + H(+) = a 2-methoxy-6-(all-trans-polyprenyl)phenol + CO2</text>
        <dbReference type="Rhea" id="RHEA:81179"/>
        <dbReference type="Rhea" id="RHEA-COMP:9551"/>
        <dbReference type="Rhea" id="RHEA-COMP:10931"/>
        <dbReference type="ChEBI" id="CHEBI:15378"/>
        <dbReference type="ChEBI" id="CHEBI:16526"/>
        <dbReference type="ChEBI" id="CHEBI:62731"/>
        <dbReference type="ChEBI" id="CHEBI:84443"/>
        <dbReference type="EC" id="4.1.1.130"/>
    </reaction>
</comment>
<feature type="binding site" evidence="7">
    <location>
        <position position="96"/>
    </location>
    <ligand>
        <name>Zn(2+)</name>
        <dbReference type="ChEBI" id="CHEBI:29105"/>
    </ligand>
</feature>
<dbReference type="Pfam" id="PF05019">
    <property type="entry name" value="Coq4"/>
    <property type="match status" value="1"/>
</dbReference>
<dbReference type="GO" id="GO:0120539">
    <property type="term" value="F:4-hydroxy-3-methoxy-5-polyprenylbenzoate decarboxylase activity"/>
    <property type="evidence" value="ECO:0007669"/>
    <property type="project" value="UniProtKB-EC"/>
</dbReference>
<dbReference type="UniPathway" id="UPA00232"/>
<feature type="binding site" evidence="7">
    <location>
        <position position="111"/>
    </location>
    <ligand>
        <name>Zn(2+)</name>
        <dbReference type="ChEBI" id="CHEBI:29105"/>
    </ligand>
</feature>
<dbReference type="HAMAP" id="MF_03111">
    <property type="entry name" value="Coq4"/>
    <property type="match status" value="1"/>
</dbReference>
<comment type="cofactor">
    <cofactor evidence="7">
        <name>Zn(2+)</name>
        <dbReference type="ChEBI" id="CHEBI:29105"/>
    </cofactor>
</comment>
<dbReference type="GO" id="GO:0008270">
    <property type="term" value="F:zinc ion binding"/>
    <property type="evidence" value="ECO:0007669"/>
    <property type="project" value="UniProtKB-UniRule"/>
</dbReference>
<comment type="pathway">
    <text evidence="7">Cofactor biosynthesis; ubiquinone biosynthesis.</text>
</comment>
<dbReference type="InterPro" id="IPR027540">
    <property type="entry name" value="Coq4_euk"/>
</dbReference>
<keyword evidence="3 7" id="KW-0496">Mitochondrion</keyword>
<organism evidence="8 9">
    <name type="scientific">Bifiguratus adelaidae</name>
    <dbReference type="NCBI Taxonomy" id="1938954"/>
    <lineage>
        <taxon>Eukaryota</taxon>
        <taxon>Fungi</taxon>
        <taxon>Fungi incertae sedis</taxon>
        <taxon>Mucoromycota</taxon>
        <taxon>Mucoromycotina</taxon>
        <taxon>Endogonomycetes</taxon>
        <taxon>Endogonales</taxon>
        <taxon>Endogonales incertae sedis</taxon>
        <taxon>Bifiguratus</taxon>
    </lineage>
</organism>
<keyword evidence="9" id="KW-1185">Reference proteome</keyword>
<gene>
    <name evidence="7" type="primary">COQ4</name>
    <name evidence="8" type="ORF">BZG36_04572</name>
</gene>
<dbReference type="Proteomes" id="UP000242875">
    <property type="component" value="Unassembled WGS sequence"/>
</dbReference>
<dbReference type="AlphaFoldDB" id="A0A261XUR6"/>
<sequence length="201" mass="22921">MVAALGETTGAGQLERLRNKMLASSSGRRILRTRPTLSTETIDLNYLRSLSPATFGNKYVSWLDAAGVSPDTRTAVHYVDDPELAYVMRRYRETHDFFHTLTDLPVTVPAEVALKWFEWVQTGLPMTGLSAVFGPLRLNSQERQLLRQSLIPWAVQCGSTCQDLMCVEWEKMWEWELSRVREELGIWPAPNNFEESSRVEA</sequence>
<evidence type="ECO:0000256" key="3">
    <source>
        <dbReference type="ARBA" id="ARBA00023128"/>
    </source>
</evidence>
<proteinExistence type="inferred from homology"/>
<dbReference type="InterPro" id="IPR007715">
    <property type="entry name" value="Coq4"/>
</dbReference>
<dbReference type="EMBL" id="MVBO01000190">
    <property type="protein sequence ID" value="OZJ02088.1"/>
    <property type="molecule type" value="Genomic_DNA"/>
</dbReference>
<comment type="similarity">
    <text evidence="7">Belongs to the COQ4 family.</text>
</comment>
<evidence type="ECO:0000256" key="6">
    <source>
        <dbReference type="ARBA" id="ARBA00081568"/>
    </source>
</evidence>
<keyword evidence="2 7" id="KW-0999">Mitochondrion inner membrane</keyword>
<evidence type="ECO:0000256" key="2">
    <source>
        <dbReference type="ARBA" id="ARBA00022792"/>
    </source>
</evidence>
<name>A0A261XUR6_9FUNG</name>
<evidence type="ECO:0000313" key="8">
    <source>
        <dbReference type="EMBL" id="OZJ02088.1"/>
    </source>
</evidence>
<keyword evidence="5 7" id="KW-0456">Lyase</keyword>